<dbReference type="FunFam" id="3.50.7.10:FF:000001">
    <property type="entry name" value="60 kDa chaperonin"/>
    <property type="match status" value="1"/>
</dbReference>
<evidence type="ECO:0000256" key="2">
    <source>
        <dbReference type="ARBA" id="ARBA00023186"/>
    </source>
</evidence>
<dbReference type="InterPro" id="IPR002423">
    <property type="entry name" value="Cpn60/GroEL/TCP-1"/>
</dbReference>
<dbReference type="GO" id="GO:0140662">
    <property type="term" value="F:ATP-dependent protein folding chaperone"/>
    <property type="evidence" value="ECO:0007669"/>
    <property type="project" value="InterPro"/>
</dbReference>
<organism evidence="3">
    <name type="scientific">uncultured virus</name>
    <dbReference type="NCBI Taxonomy" id="340016"/>
    <lineage>
        <taxon>Viruses</taxon>
        <taxon>environmental samples</taxon>
    </lineage>
</organism>
<dbReference type="NCBIfam" id="NF000592">
    <property type="entry name" value="PRK00013.1"/>
    <property type="match status" value="1"/>
</dbReference>
<dbReference type="NCBIfam" id="NF009487">
    <property type="entry name" value="PRK12849.1"/>
    <property type="match status" value="1"/>
</dbReference>
<sequence length="523" mass="56569">MSKVYHSGDTLNQKVIDGVNKLADNVATTLGPKGRNVLLKSKGRTPVITKDGVTVAKFVDLEDPTENAAAYVIKQASVETNSSAGDGTTTSTVLAREIINNSQRYLAAGCSPTELKRGMDKALSKIKINLKELARPILSEEEVSHVASISANNDKEIGKLIATAVDQAGKDGSISVEEAKSVETSLDMLEGFRFDSGFISSQFITDERRSAVRYDDALVMVTDESINTVEQILPILEPVARSNSPFVIVADNIQDQALAALIMNATRGTMKVAAVKAPAYGEERRNILKDLATSIGATFISREGGKRVQEAKLSDLGTVRSVEILKYESTFVGGQGDYDEIEKRIEILKNEIEQTDDLEECERLQGRITRLASGVAIIRVGGTTEVEMIERKHRIEDAIEAVRSAQLEGIVPGGGVALVRACDGLEVDVDNEDQKFGVEIVLKSVEAPIRQMAKNAGLSPDLVVDAVKKEKGEFGYNFMTGEIENLYEIGVVDPVKVTRTALENAISVSSTLITTNYAIVESE</sequence>
<evidence type="ECO:0000256" key="1">
    <source>
        <dbReference type="ARBA" id="ARBA00006607"/>
    </source>
</evidence>
<dbReference type="Gene3D" id="1.10.560.10">
    <property type="entry name" value="GroEL-like equatorial domain"/>
    <property type="match status" value="1"/>
</dbReference>
<name>A0A240F756_9VIRU</name>
<dbReference type="GO" id="GO:0042026">
    <property type="term" value="P:protein refolding"/>
    <property type="evidence" value="ECO:0007669"/>
    <property type="project" value="InterPro"/>
</dbReference>
<dbReference type="NCBIfam" id="NF009488">
    <property type="entry name" value="PRK12850.1"/>
    <property type="match status" value="1"/>
</dbReference>
<evidence type="ECO:0000313" key="3">
    <source>
        <dbReference type="EMBL" id="AQM32621.1"/>
    </source>
</evidence>
<dbReference type="SUPFAM" id="SSF52029">
    <property type="entry name" value="GroEL apical domain-like"/>
    <property type="match status" value="1"/>
</dbReference>
<comment type="similarity">
    <text evidence="1">Belongs to the chaperonin (HSP60) family.</text>
</comment>
<protein>
    <submittedName>
        <fullName evidence="3">Chaperonin GroEL</fullName>
    </submittedName>
</protein>
<dbReference type="NCBIfam" id="NF009489">
    <property type="entry name" value="PRK12851.1"/>
    <property type="match status" value="1"/>
</dbReference>
<accession>A0A240F756</accession>
<dbReference type="GO" id="GO:0005524">
    <property type="term" value="F:ATP binding"/>
    <property type="evidence" value="ECO:0007669"/>
    <property type="project" value="InterPro"/>
</dbReference>
<dbReference type="InterPro" id="IPR001844">
    <property type="entry name" value="Cpn60/GroEL"/>
</dbReference>
<dbReference type="SUPFAM" id="SSF48592">
    <property type="entry name" value="GroEL equatorial domain-like"/>
    <property type="match status" value="1"/>
</dbReference>
<dbReference type="InterPro" id="IPR027413">
    <property type="entry name" value="GROEL-like_equatorial_sf"/>
</dbReference>
<dbReference type="SUPFAM" id="SSF54849">
    <property type="entry name" value="GroEL-intermediate domain like"/>
    <property type="match status" value="2"/>
</dbReference>
<reference evidence="3" key="1">
    <citation type="journal article" date="2017" name="ISME J.">
        <title>Novel chaperonins are prevalent in the virioplankton and demonstrate links to viral biology and ecology.</title>
        <authorList>
            <person name="Marine R.L."/>
            <person name="Nasko D.J."/>
            <person name="Wray J."/>
            <person name="Polson S.W."/>
            <person name="Wommack K.E."/>
        </authorList>
    </citation>
    <scope>NUCLEOTIDE SEQUENCE</scope>
</reference>
<dbReference type="Pfam" id="PF00118">
    <property type="entry name" value="Cpn60_TCP1"/>
    <property type="match status" value="1"/>
</dbReference>
<dbReference type="CDD" id="cd03344">
    <property type="entry name" value="GroEL"/>
    <property type="match status" value="1"/>
</dbReference>
<dbReference type="EMBL" id="KU595455">
    <property type="protein sequence ID" value="AQM32621.1"/>
    <property type="molecule type" value="Genomic_DNA"/>
</dbReference>
<dbReference type="PRINTS" id="PR00298">
    <property type="entry name" value="CHAPERONIN60"/>
</dbReference>
<dbReference type="Gene3D" id="3.50.7.10">
    <property type="entry name" value="GroEL"/>
    <property type="match status" value="1"/>
</dbReference>
<keyword evidence="2" id="KW-0143">Chaperone</keyword>
<gene>
    <name evidence="3" type="primary">GroEL</name>
</gene>
<dbReference type="InterPro" id="IPR027409">
    <property type="entry name" value="GroEL-like_apical_dom_sf"/>
</dbReference>
<dbReference type="Gene3D" id="3.30.260.10">
    <property type="entry name" value="TCP-1-like chaperonin intermediate domain"/>
    <property type="match status" value="1"/>
</dbReference>
<dbReference type="PANTHER" id="PTHR45633">
    <property type="entry name" value="60 KDA HEAT SHOCK PROTEIN, MITOCHONDRIAL"/>
    <property type="match status" value="1"/>
</dbReference>
<proteinExistence type="inferred from homology"/>
<dbReference type="InterPro" id="IPR027410">
    <property type="entry name" value="TCP-1-like_intermed_sf"/>
</dbReference>